<comment type="caution">
    <text evidence="2">The sequence shown here is derived from an EMBL/GenBank/DDBJ whole genome shotgun (WGS) entry which is preliminary data.</text>
</comment>
<dbReference type="InterPro" id="IPR010093">
    <property type="entry name" value="SinI_DNA-bd"/>
</dbReference>
<evidence type="ECO:0000313" key="3">
    <source>
        <dbReference type="Proteomes" id="UP000316476"/>
    </source>
</evidence>
<proteinExistence type="predicted"/>
<evidence type="ECO:0000313" key="2">
    <source>
        <dbReference type="EMBL" id="TWU65661.1"/>
    </source>
</evidence>
<dbReference type="CDD" id="cd04762">
    <property type="entry name" value="HTH_MerR-trunc"/>
    <property type="match status" value="1"/>
</dbReference>
<dbReference type="AlphaFoldDB" id="A0A5C6FTG7"/>
<dbReference type="SUPFAM" id="SSF46955">
    <property type="entry name" value="Putative DNA-binding domain"/>
    <property type="match status" value="1"/>
</dbReference>
<dbReference type="InterPro" id="IPR009061">
    <property type="entry name" value="DNA-bd_dom_put_sf"/>
</dbReference>
<dbReference type="GO" id="GO:0003677">
    <property type="term" value="F:DNA binding"/>
    <property type="evidence" value="ECO:0007669"/>
    <property type="project" value="InterPro"/>
</dbReference>
<dbReference type="Pfam" id="PF12728">
    <property type="entry name" value="HTH_17"/>
    <property type="match status" value="1"/>
</dbReference>
<dbReference type="InterPro" id="IPR041657">
    <property type="entry name" value="HTH_17"/>
</dbReference>
<sequence>MIDLGELQTTRGKGNRQMTKLSEYVKTAEAAEILGVAQNTLRKWAERGDIPMHRNPANGYRLFKRSDLDRFLKKTAKPIKPKA</sequence>
<feature type="domain" description="Helix-turn-helix" evidence="1">
    <location>
        <begin position="24"/>
        <end position="74"/>
    </location>
</feature>
<dbReference type="Gene3D" id="1.10.1660.10">
    <property type="match status" value="1"/>
</dbReference>
<gene>
    <name evidence="2" type="ORF">V7x_12090</name>
</gene>
<organism evidence="2 3">
    <name type="scientific">Crateriforma conspicua</name>
    <dbReference type="NCBI Taxonomy" id="2527996"/>
    <lineage>
        <taxon>Bacteria</taxon>
        <taxon>Pseudomonadati</taxon>
        <taxon>Planctomycetota</taxon>
        <taxon>Planctomycetia</taxon>
        <taxon>Planctomycetales</taxon>
        <taxon>Planctomycetaceae</taxon>
        <taxon>Crateriforma</taxon>
    </lineage>
</organism>
<accession>A0A5C6FTG7</accession>
<evidence type="ECO:0000259" key="1">
    <source>
        <dbReference type="Pfam" id="PF12728"/>
    </source>
</evidence>
<name>A0A5C6FTG7_9PLAN</name>
<dbReference type="Proteomes" id="UP000316476">
    <property type="component" value="Unassembled WGS sequence"/>
</dbReference>
<protein>
    <submittedName>
        <fullName evidence="2">Helix-turn-helix domain protein</fullName>
    </submittedName>
</protein>
<dbReference type="EMBL" id="SJPZ01000001">
    <property type="protein sequence ID" value="TWU65661.1"/>
    <property type="molecule type" value="Genomic_DNA"/>
</dbReference>
<dbReference type="NCBIfam" id="TIGR01764">
    <property type="entry name" value="excise"/>
    <property type="match status" value="1"/>
</dbReference>
<reference evidence="2 3" key="1">
    <citation type="submission" date="2019-02" db="EMBL/GenBank/DDBJ databases">
        <title>Deep-cultivation of Planctomycetes and their phenomic and genomic characterization uncovers novel biology.</title>
        <authorList>
            <person name="Wiegand S."/>
            <person name="Jogler M."/>
            <person name="Boedeker C."/>
            <person name="Pinto D."/>
            <person name="Vollmers J."/>
            <person name="Rivas-Marin E."/>
            <person name="Kohn T."/>
            <person name="Peeters S.H."/>
            <person name="Heuer A."/>
            <person name="Rast P."/>
            <person name="Oberbeckmann S."/>
            <person name="Bunk B."/>
            <person name="Jeske O."/>
            <person name="Meyerdierks A."/>
            <person name="Storesund J.E."/>
            <person name="Kallscheuer N."/>
            <person name="Luecker S."/>
            <person name="Lage O.M."/>
            <person name="Pohl T."/>
            <person name="Merkel B.J."/>
            <person name="Hornburger P."/>
            <person name="Mueller R.-W."/>
            <person name="Bruemmer F."/>
            <person name="Labrenz M."/>
            <person name="Spormann A.M."/>
            <person name="Op Den Camp H."/>
            <person name="Overmann J."/>
            <person name="Amann R."/>
            <person name="Jetten M.S.M."/>
            <person name="Mascher T."/>
            <person name="Medema M.H."/>
            <person name="Devos D.P."/>
            <person name="Kaster A.-K."/>
            <person name="Ovreas L."/>
            <person name="Rohde M."/>
            <person name="Galperin M.Y."/>
            <person name="Jogler C."/>
        </authorList>
    </citation>
    <scope>NUCLEOTIDE SEQUENCE [LARGE SCALE GENOMIC DNA]</scope>
    <source>
        <strain evidence="2 3">V7</strain>
    </source>
</reference>